<accession>M5E4P6</accession>
<comment type="caution">
    <text evidence="2">The sequence shown here is derived from an EMBL/GenBank/DDBJ whole genome shotgun (WGS) entry which is preliminary data.</text>
</comment>
<dbReference type="Pfam" id="PF21941">
    <property type="entry name" value="SMEK_N"/>
    <property type="match status" value="1"/>
</dbReference>
<keyword evidence="3" id="KW-1185">Reference proteome</keyword>
<evidence type="ECO:0000313" key="2">
    <source>
        <dbReference type="EMBL" id="CCU80955.1"/>
    </source>
</evidence>
<sequence length="359" mass="42850">MIGEIIDSLSQLRLSITPRNKLGYTNLNIYCEDFFKEIINIIEEINLINLNQEKPNYPGIDLGDKNARVAYQITTDKSTSKVKETLTNISSKDKELYDDFYIFIIGEKQGQYTLKNKYLEIANEINFDKKDNIIDLNYIYKKTTSLSLDNLEKVYTLIKRDLMRVQAELEIPDVNNNYENEIFKYLEKRTYSKPKNSIKLFNFLMGDFPKKGHYWPGIEDFLDEVEFHKDMIKFYNKLKSLPRITREFYSVLLKESTSSADDSYYKINYAKIKRFFSLSQNIINEELNLLEEERLIYFEEINYSYYICFDGIMEKEYFYHYLKKFLEKNDVRFKIVFVNLDFNQFAKKLTARKDAGLTN</sequence>
<dbReference type="NCBIfam" id="NF033859">
    <property type="entry name" value="SMEK_N"/>
    <property type="match status" value="1"/>
</dbReference>
<dbReference type="EMBL" id="CAUI01000023">
    <property type="protein sequence ID" value="CCU80955.1"/>
    <property type="molecule type" value="Genomic_DNA"/>
</dbReference>
<feature type="domain" description="SMEK" evidence="1">
    <location>
        <begin position="4"/>
        <end position="143"/>
    </location>
</feature>
<evidence type="ECO:0000313" key="3">
    <source>
        <dbReference type="Proteomes" id="UP000012063"/>
    </source>
</evidence>
<name>M5E4P6_9FIRM</name>
<dbReference type="STRING" id="1293054.HSACCH_02457"/>
<dbReference type="AlphaFoldDB" id="M5E4P6"/>
<organism evidence="2 3">
    <name type="scientific">Halanaerobium saccharolyticum subsp. saccharolyticum DSM 6643</name>
    <dbReference type="NCBI Taxonomy" id="1293054"/>
    <lineage>
        <taxon>Bacteria</taxon>
        <taxon>Bacillati</taxon>
        <taxon>Bacillota</taxon>
        <taxon>Clostridia</taxon>
        <taxon>Halanaerobiales</taxon>
        <taxon>Halanaerobiaceae</taxon>
        <taxon>Halanaerobium</taxon>
    </lineage>
</organism>
<proteinExistence type="predicted"/>
<reference evidence="3" key="1">
    <citation type="journal article" date="2013" name="Genome Announc.">
        <title>Genome Sequence of Halanaerobium saccharolyticum subsp. saccharolyticum Strain DSM 6643T, a Halophilic Hydrogen-Producing Bacterium.</title>
        <authorList>
            <person name="Kivisto A."/>
            <person name="Larjo A."/>
            <person name="Ciranna A."/>
            <person name="Santala V."/>
            <person name="Roos C."/>
            <person name="Karp M."/>
        </authorList>
    </citation>
    <scope>NUCLEOTIDE SEQUENCE [LARGE SCALE GENOMIC DNA]</scope>
    <source>
        <strain evidence="3">DSM 6643</strain>
    </source>
</reference>
<protein>
    <recommendedName>
        <fullName evidence="1">SMEK domain-containing protein</fullName>
    </recommendedName>
</protein>
<dbReference type="eggNOG" id="COG3903">
    <property type="taxonomic scope" value="Bacteria"/>
</dbReference>
<dbReference type="Proteomes" id="UP000012063">
    <property type="component" value="Unassembled WGS sequence"/>
</dbReference>
<evidence type="ECO:0000259" key="1">
    <source>
        <dbReference type="Pfam" id="PF21941"/>
    </source>
</evidence>
<dbReference type="InterPro" id="IPR047740">
    <property type="entry name" value="SMEK_dom"/>
</dbReference>
<gene>
    <name evidence="2" type="ORF">HSACCH_02457</name>
</gene>
<dbReference type="InParanoid" id="M5E4P6"/>